<dbReference type="EMBL" id="RKRA01000001">
    <property type="protein sequence ID" value="RPF26819.1"/>
    <property type="molecule type" value="Genomic_DNA"/>
</dbReference>
<dbReference type="PANTHER" id="PTHR12358:SF54">
    <property type="entry name" value="SPHINGOSINE KINASE RELATED PROTEIN"/>
    <property type="match status" value="1"/>
</dbReference>
<keyword evidence="4" id="KW-0547">Nucleotide-binding</keyword>
<dbReference type="Pfam" id="PF00781">
    <property type="entry name" value="DAGK_cat"/>
    <property type="match status" value="1"/>
</dbReference>
<dbReference type="InterPro" id="IPR001206">
    <property type="entry name" value="Diacylglycerol_kinase_cat_dom"/>
</dbReference>
<dbReference type="SMART" id="SM00046">
    <property type="entry name" value="DAGKc"/>
    <property type="match status" value="1"/>
</dbReference>
<evidence type="ECO:0000313" key="10">
    <source>
        <dbReference type="EMBL" id="RPF26819.1"/>
    </source>
</evidence>
<name>A0A3N4Z0K6_9MICO</name>
<dbReference type="AlphaFoldDB" id="A0A3N4Z0K6"/>
<dbReference type="NCBIfam" id="TIGR00147">
    <property type="entry name" value="YegS/Rv2252/BmrU family lipid kinase"/>
    <property type="match status" value="1"/>
</dbReference>
<feature type="domain" description="DAGKc" evidence="9">
    <location>
        <begin position="1"/>
        <end position="130"/>
    </location>
</feature>
<dbReference type="InterPro" id="IPR050187">
    <property type="entry name" value="Lipid_Phosphate_FormReg"/>
</dbReference>
<gene>
    <name evidence="10" type="ORF">EDD32_1277</name>
</gene>
<comment type="caution">
    <text evidence="10">The sequence shown here is derived from an EMBL/GenBank/DDBJ whole genome shotgun (WGS) entry which is preliminary data.</text>
</comment>
<dbReference type="Gene3D" id="2.60.200.40">
    <property type="match status" value="1"/>
</dbReference>
<dbReference type="Proteomes" id="UP000280726">
    <property type="component" value="Unassembled WGS sequence"/>
</dbReference>
<dbReference type="OrthoDB" id="142078at2"/>
<dbReference type="InterPro" id="IPR017438">
    <property type="entry name" value="ATP-NAD_kinase_N"/>
</dbReference>
<keyword evidence="7" id="KW-0594">Phospholipid biosynthesis</keyword>
<dbReference type="PROSITE" id="PS50146">
    <property type="entry name" value="DAGK"/>
    <property type="match status" value="1"/>
</dbReference>
<keyword evidence="11" id="KW-1185">Reference proteome</keyword>
<evidence type="ECO:0000313" key="11">
    <source>
        <dbReference type="Proteomes" id="UP000280726"/>
    </source>
</evidence>
<dbReference type="GO" id="GO:0008654">
    <property type="term" value="P:phospholipid biosynthetic process"/>
    <property type="evidence" value="ECO:0007669"/>
    <property type="project" value="UniProtKB-KW"/>
</dbReference>
<reference evidence="10 11" key="1">
    <citation type="submission" date="2018-11" db="EMBL/GenBank/DDBJ databases">
        <title>Sequencing the genomes of 1000 actinobacteria strains.</title>
        <authorList>
            <person name="Klenk H.-P."/>
        </authorList>
    </citation>
    <scope>NUCLEOTIDE SEQUENCE [LARGE SCALE GENOMIC DNA]</scope>
    <source>
        <strain evidence="10 11">DSM 14418</strain>
    </source>
</reference>
<dbReference type="Gene3D" id="3.40.50.10330">
    <property type="entry name" value="Probable inorganic polyphosphate/atp-NAD kinase, domain 1"/>
    <property type="match status" value="1"/>
</dbReference>
<evidence type="ECO:0000256" key="2">
    <source>
        <dbReference type="ARBA" id="ARBA00005983"/>
    </source>
</evidence>
<dbReference type="PANTHER" id="PTHR12358">
    <property type="entry name" value="SPHINGOSINE KINASE"/>
    <property type="match status" value="1"/>
</dbReference>
<proteinExistence type="inferred from homology"/>
<accession>A0A3N4Z0K6</accession>
<dbReference type="Pfam" id="PF19279">
    <property type="entry name" value="YegS_C"/>
    <property type="match status" value="1"/>
</dbReference>
<dbReference type="GO" id="GO:0016301">
    <property type="term" value="F:kinase activity"/>
    <property type="evidence" value="ECO:0007669"/>
    <property type="project" value="UniProtKB-KW"/>
</dbReference>
<dbReference type="InterPro" id="IPR005218">
    <property type="entry name" value="Diacylglycerol/lipid_kinase"/>
</dbReference>
<keyword evidence="5 10" id="KW-0418">Kinase</keyword>
<evidence type="ECO:0000256" key="4">
    <source>
        <dbReference type="ARBA" id="ARBA00022741"/>
    </source>
</evidence>
<evidence type="ECO:0000256" key="7">
    <source>
        <dbReference type="ARBA" id="ARBA00023209"/>
    </source>
</evidence>
<keyword evidence="7" id="KW-0443">Lipid metabolism</keyword>
<evidence type="ECO:0000256" key="8">
    <source>
        <dbReference type="ARBA" id="ARBA00023264"/>
    </source>
</evidence>
<organism evidence="10 11">
    <name type="scientific">Georgenia muralis</name>
    <dbReference type="NCBI Taxonomy" id="154117"/>
    <lineage>
        <taxon>Bacteria</taxon>
        <taxon>Bacillati</taxon>
        <taxon>Actinomycetota</taxon>
        <taxon>Actinomycetes</taxon>
        <taxon>Micrococcales</taxon>
        <taxon>Bogoriellaceae</taxon>
        <taxon>Georgenia</taxon>
    </lineage>
</organism>
<comment type="similarity">
    <text evidence="2">Belongs to the diacylglycerol/lipid kinase family.</text>
</comment>
<dbReference type="GO" id="GO:0005524">
    <property type="term" value="F:ATP binding"/>
    <property type="evidence" value="ECO:0007669"/>
    <property type="project" value="UniProtKB-KW"/>
</dbReference>
<dbReference type="InterPro" id="IPR045540">
    <property type="entry name" value="YegS/DAGK_C"/>
</dbReference>
<sequence length="298" mass="29938">MPHPRLVLANAAAGSADDEAVTAALAVLRGAGEVEVVAPDGPAELCRALAGAEGRDVVIMGGDGSIHACLDTLARLGTTADVGPFAIVPLGTGNDLARGLGLPLDAEAAARVALTGRTRSLDLLVDDDGAVVVNAVHAGVGAEAAAKAEGLKKVLGPAAYPVGALRAGTGVTGWRLRITLDGTVLHEGDVLMVTVGLGSSIGGGTQVAPDAEPDDGLADVVVATATGPLARAGYARDLRHGEHLGRDDVVLARGTEVRVEAVGPEDAFRTNADGEVTGPHASRTWRVVPGAWRCRVPG</sequence>
<evidence type="ECO:0000256" key="5">
    <source>
        <dbReference type="ARBA" id="ARBA00022777"/>
    </source>
</evidence>
<comment type="cofactor">
    <cofactor evidence="1">
        <name>Mg(2+)</name>
        <dbReference type="ChEBI" id="CHEBI:18420"/>
    </cofactor>
</comment>
<evidence type="ECO:0000256" key="1">
    <source>
        <dbReference type="ARBA" id="ARBA00001946"/>
    </source>
</evidence>
<dbReference type="InterPro" id="IPR016064">
    <property type="entry name" value="NAD/diacylglycerol_kinase_sf"/>
</dbReference>
<evidence type="ECO:0000259" key="9">
    <source>
        <dbReference type="PROSITE" id="PS50146"/>
    </source>
</evidence>
<keyword evidence="7" id="KW-0444">Lipid biosynthesis</keyword>
<keyword evidence="8" id="KW-1208">Phospholipid metabolism</keyword>
<keyword evidence="3" id="KW-0808">Transferase</keyword>
<keyword evidence="6" id="KW-0067">ATP-binding</keyword>
<protein>
    <submittedName>
        <fullName evidence="10">YegS/Rv2252/BmrU family lipid kinase</fullName>
    </submittedName>
</protein>
<evidence type="ECO:0000256" key="3">
    <source>
        <dbReference type="ARBA" id="ARBA00022679"/>
    </source>
</evidence>
<dbReference type="RefSeq" id="WP_123915935.1">
    <property type="nucleotide sequence ID" value="NZ_RKRA01000001.1"/>
</dbReference>
<evidence type="ECO:0000256" key="6">
    <source>
        <dbReference type="ARBA" id="ARBA00022840"/>
    </source>
</evidence>
<dbReference type="SUPFAM" id="SSF111331">
    <property type="entry name" value="NAD kinase/diacylglycerol kinase-like"/>
    <property type="match status" value="1"/>
</dbReference>